<protein>
    <submittedName>
        <fullName evidence="1">PO22 protein</fullName>
    </submittedName>
</protein>
<feature type="non-terminal residue" evidence="1">
    <location>
        <position position="74"/>
    </location>
</feature>
<dbReference type="AlphaFoldDB" id="A0A7K7AF33"/>
<keyword evidence="2" id="KW-1185">Reference proteome</keyword>
<comment type="caution">
    <text evidence="1">The sequence shown here is derived from an EMBL/GenBank/DDBJ whole genome shotgun (WGS) entry which is preliminary data.</text>
</comment>
<dbReference type="Proteomes" id="UP000538817">
    <property type="component" value="Unassembled WGS sequence"/>
</dbReference>
<name>A0A7K7AF33_9AVES</name>
<feature type="non-terminal residue" evidence="1">
    <location>
        <position position="1"/>
    </location>
</feature>
<dbReference type="EMBL" id="VZSG01003207">
    <property type="protein sequence ID" value="NWX94691.1"/>
    <property type="molecule type" value="Genomic_DNA"/>
</dbReference>
<reference evidence="1 2" key="1">
    <citation type="submission" date="2019-09" db="EMBL/GenBank/DDBJ databases">
        <title>Bird 10,000 Genomes (B10K) Project - Family phase.</title>
        <authorList>
            <person name="Zhang G."/>
        </authorList>
    </citation>
    <scope>NUCLEOTIDE SEQUENCE [LARGE SCALE GENOMIC DNA]</scope>
    <source>
        <strain evidence="1">B10K-MSB-04</strain>
    </source>
</reference>
<accession>A0A7K7AF33</accession>
<evidence type="ECO:0000313" key="1">
    <source>
        <dbReference type="EMBL" id="NWX94691.1"/>
    </source>
</evidence>
<organism evidence="1 2">
    <name type="scientific">Nothoprocta pentlandii</name>
    <dbReference type="NCBI Taxonomy" id="2585814"/>
    <lineage>
        <taxon>Eukaryota</taxon>
        <taxon>Metazoa</taxon>
        <taxon>Chordata</taxon>
        <taxon>Craniata</taxon>
        <taxon>Vertebrata</taxon>
        <taxon>Euteleostomi</taxon>
        <taxon>Archelosauria</taxon>
        <taxon>Archosauria</taxon>
        <taxon>Dinosauria</taxon>
        <taxon>Saurischia</taxon>
        <taxon>Theropoda</taxon>
        <taxon>Coelurosauria</taxon>
        <taxon>Aves</taxon>
        <taxon>Palaeognathae</taxon>
        <taxon>Tinamiformes</taxon>
        <taxon>Tinamidae</taxon>
        <taxon>Nothoprocta</taxon>
    </lineage>
</organism>
<proteinExistence type="predicted"/>
<gene>
    <name evidence="1" type="primary">Po22_1</name>
    <name evidence="1" type="ORF">NOTPEN_R14719</name>
</gene>
<evidence type="ECO:0000313" key="2">
    <source>
        <dbReference type="Proteomes" id="UP000538817"/>
    </source>
</evidence>
<sequence>VLSTRLRWACPIYKHQRGFIAAPGCLENLKLLQALIKSAKNYRRTLGVVLIDWAKAFDIVNHEHILHVLAQTNI</sequence>